<sequence>MLTQRPALAPADARLLLAESSTDPLAHVAVTLSLVAGLRPDEVEDLRVADYEPSAPRLTTGTEREPRTIQIAPTARQALDVYLAAQNADSDHFLLPQLRRERVMRIVRNTAVSAGVTVGMYALRQAAIRAALESGAPVQHVHAYFGFKEKDGLPPVEESPLPEGWDAEIAAVLEEAFVS</sequence>
<proteinExistence type="predicted"/>
<evidence type="ECO:0000313" key="4">
    <source>
        <dbReference type="Proteomes" id="UP000262477"/>
    </source>
</evidence>
<dbReference type="InterPro" id="IPR002104">
    <property type="entry name" value="Integrase_catalytic"/>
</dbReference>
<dbReference type="RefSeq" id="WP_244942831.1">
    <property type="nucleotide sequence ID" value="NZ_QUAC01000028.1"/>
</dbReference>
<comment type="caution">
    <text evidence="3">The sequence shown here is derived from an EMBL/GenBank/DDBJ whole genome shotgun (WGS) entry which is preliminary data.</text>
</comment>
<dbReference type="EMBL" id="QUAC01000028">
    <property type="protein sequence ID" value="REK91415.1"/>
    <property type="molecule type" value="Genomic_DNA"/>
</dbReference>
<dbReference type="Proteomes" id="UP000262477">
    <property type="component" value="Unassembled WGS sequence"/>
</dbReference>
<dbReference type="SUPFAM" id="SSF56349">
    <property type="entry name" value="DNA breaking-rejoining enzymes"/>
    <property type="match status" value="1"/>
</dbReference>
<dbReference type="Pfam" id="PF00589">
    <property type="entry name" value="Phage_integrase"/>
    <property type="match status" value="1"/>
</dbReference>
<evidence type="ECO:0000259" key="2">
    <source>
        <dbReference type="Pfam" id="PF00589"/>
    </source>
</evidence>
<dbReference type="GO" id="GO:0006310">
    <property type="term" value="P:DNA recombination"/>
    <property type="evidence" value="ECO:0007669"/>
    <property type="project" value="UniProtKB-KW"/>
</dbReference>
<feature type="domain" description="Tyr recombinase" evidence="2">
    <location>
        <begin position="17"/>
        <end position="149"/>
    </location>
</feature>
<dbReference type="InterPro" id="IPR013762">
    <property type="entry name" value="Integrase-like_cat_sf"/>
</dbReference>
<dbReference type="GO" id="GO:0015074">
    <property type="term" value="P:DNA integration"/>
    <property type="evidence" value="ECO:0007669"/>
    <property type="project" value="InterPro"/>
</dbReference>
<organism evidence="3 4">
    <name type="scientific">Streptomyces inhibens</name>
    <dbReference type="NCBI Taxonomy" id="2293571"/>
    <lineage>
        <taxon>Bacteria</taxon>
        <taxon>Bacillati</taxon>
        <taxon>Actinomycetota</taxon>
        <taxon>Actinomycetes</taxon>
        <taxon>Kitasatosporales</taxon>
        <taxon>Streptomycetaceae</taxon>
        <taxon>Streptomyces</taxon>
    </lineage>
</organism>
<evidence type="ECO:0000256" key="1">
    <source>
        <dbReference type="ARBA" id="ARBA00023172"/>
    </source>
</evidence>
<gene>
    <name evidence="3" type="ORF">DY245_04640</name>
</gene>
<evidence type="ECO:0000313" key="3">
    <source>
        <dbReference type="EMBL" id="REK91415.1"/>
    </source>
</evidence>
<accession>A0A371Q9L5</accession>
<keyword evidence="1" id="KW-0233">DNA recombination</keyword>
<keyword evidence="4" id="KW-1185">Reference proteome</keyword>
<dbReference type="Gene3D" id="1.10.443.10">
    <property type="entry name" value="Intergrase catalytic core"/>
    <property type="match status" value="1"/>
</dbReference>
<reference evidence="3 4" key="1">
    <citation type="submission" date="2018-08" db="EMBL/GenBank/DDBJ databases">
        <title>Streptomyces NEAU-D10 sp. nov., a novel Actinomycete isolated from soil.</title>
        <authorList>
            <person name="Jin L."/>
        </authorList>
    </citation>
    <scope>NUCLEOTIDE SEQUENCE [LARGE SCALE GENOMIC DNA]</scope>
    <source>
        <strain evidence="3 4">NEAU-D10</strain>
    </source>
</reference>
<dbReference type="GO" id="GO:0003677">
    <property type="term" value="F:DNA binding"/>
    <property type="evidence" value="ECO:0007669"/>
    <property type="project" value="InterPro"/>
</dbReference>
<protein>
    <recommendedName>
        <fullName evidence="2">Tyr recombinase domain-containing protein</fullName>
    </recommendedName>
</protein>
<dbReference type="AlphaFoldDB" id="A0A371Q9L5"/>
<name>A0A371Q9L5_STRIH</name>
<dbReference type="InterPro" id="IPR011010">
    <property type="entry name" value="DNA_brk_join_enz"/>
</dbReference>